<evidence type="ECO:0000313" key="3">
    <source>
        <dbReference type="Proteomes" id="UP000320813"/>
    </source>
</evidence>
<dbReference type="AlphaFoldDB" id="A0A519BD37"/>
<feature type="domain" description="DNA ligase D 3'-phosphoesterase" evidence="1">
    <location>
        <begin position="23"/>
        <end position="123"/>
    </location>
</feature>
<proteinExistence type="predicted"/>
<gene>
    <name evidence="2" type="ORF">EVJ47_02690</name>
</gene>
<dbReference type="PANTHER" id="PTHR39465:SF1">
    <property type="entry name" value="DNA LIGASE D 3'-PHOSPHOESTERASE DOMAIN-CONTAINING PROTEIN"/>
    <property type="match status" value="1"/>
</dbReference>
<accession>A0A519BD37</accession>
<dbReference type="PANTHER" id="PTHR39465">
    <property type="entry name" value="DNA LIGASE D, 3'-PHOSPHOESTERASE DOMAIN"/>
    <property type="match status" value="1"/>
</dbReference>
<dbReference type="Proteomes" id="UP000320813">
    <property type="component" value="Unassembled WGS sequence"/>
</dbReference>
<sequence>MSIAPRIIFYDIIFIVNKIFVVHEHHASHLHWDLRLEENGVLISFALPKEPPLEHGKRNLAIKVEDHPLSYANFEGIIPEGHYGAGTVKIWDNGTYRTIKKDNSKYILNFNGEKMDGEYTLLKFDKAGENHWLFFKNK</sequence>
<evidence type="ECO:0000259" key="1">
    <source>
        <dbReference type="Pfam" id="PF13298"/>
    </source>
</evidence>
<dbReference type="EMBL" id="SGBD01000001">
    <property type="protein sequence ID" value="RZD15193.1"/>
    <property type="molecule type" value="Genomic_DNA"/>
</dbReference>
<dbReference type="NCBIfam" id="TIGR02777">
    <property type="entry name" value="LigD_PE_dom"/>
    <property type="match status" value="1"/>
</dbReference>
<comment type="caution">
    <text evidence="2">The sequence shown here is derived from an EMBL/GenBank/DDBJ whole genome shotgun (WGS) entry which is preliminary data.</text>
</comment>
<protein>
    <recommendedName>
        <fullName evidence="1">DNA ligase D 3'-phosphoesterase domain-containing protein</fullName>
    </recommendedName>
</protein>
<reference evidence="2 3" key="1">
    <citation type="submission" date="2019-01" db="EMBL/GenBank/DDBJ databases">
        <title>Insights into ecological role of a new deltaproteobacterial order Candidatus Sinidesulfobacterales (Sva0485) by metagenomics and metatranscriptomics.</title>
        <authorList>
            <person name="Tan S."/>
            <person name="Liu J."/>
            <person name="Fang Y."/>
            <person name="Hedlund B.P."/>
            <person name="Lian Z.H."/>
            <person name="Huang L.Y."/>
            <person name="Li J.T."/>
            <person name="Huang L.N."/>
            <person name="Li W.J."/>
            <person name="Jiang H.C."/>
            <person name="Dong H.L."/>
            <person name="Shu W.S."/>
        </authorList>
    </citation>
    <scope>NUCLEOTIDE SEQUENCE [LARGE SCALE GENOMIC DNA]</scope>
    <source>
        <strain evidence="2">AP3</strain>
    </source>
</reference>
<name>A0A519BD37_9DELT</name>
<evidence type="ECO:0000313" key="2">
    <source>
        <dbReference type="EMBL" id="RZD15193.1"/>
    </source>
</evidence>
<dbReference type="InterPro" id="IPR014144">
    <property type="entry name" value="LigD_PE_domain"/>
</dbReference>
<organism evidence="2 3">
    <name type="scientific">Candidatus Acidulodesulfobacterium ferriphilum</name>
    <dbReference type="NCBI Taxonomy" id="2597223"/>
    <lineage>
        <taxon>Bacteria</taxon>
        <taxon>Deltaproteobacteria</taxon>
        <taxon>Candidatus Acidulodesulfobacterales</taxon>
        <taxon>Candidatus Acidulodesulfobacterium</taxon>
    </lineage>
</organism>
<dbReference type="Pfam" id="PF13298">
    <property type="entry name" value="LigD_N"/>
    <property type="match status" value="1"/>
</dbReference>